<dbReference type="PANTHER" id="PTHR43243:SF4">
    <property type="entry name" value="CATIONIC AMINO ACID TRANSPORTER 4"/>
    <property type="match status" value="1"/>
</dbReference>
<comment type="subcellular location">
    <subcellularLocation>
        <location evidence="1">Membrane</location>
        <topology evidence="1">Multi-pass membrane protein</topology>
    </subcellularLocation>
</comment>
<feature type="transmembrane region" description="Helical" evidence="6">
    <location>
        <begin position="43"/>
        <end position="65"/>
    </location>
</feature>
<feature type="transmembrane region" description="Helical" evidence="6">
    <location>
        <begin position="331"/>
        <end position="357"/>
    </location>
</feature>
<keyword evidence="4 6" id="KW-1133">Transmembrane helix</keyword>
<evidence type="ECO:0000256" key="6">
    <source>
        <dbReference type="SAM" id="Phobius"/>
    </source>
</evidence>
<dbReference type="Pfam" id="PF13906">
    <property type="entry name" value="AA_permease_C"/>
    <property type="match status" value="1"/>
</dbReference>
<dbReference type="Pfam" id="PF13520">
    <property type="entry name" value="AA_permease_2"/>
    <property type="match status" value="1"/>
</dbReference>
<dbReference type="PANTHER" id="PTHR43243">
    <property type="entry name" value="INNER MEMBRANE TRANSPORTER YGJI-RELATED"/>
    <property type="match status" value="1"/>
</dbReference>
<dbReference type="STRING" id="1965070.A0A3S3NQ83"/>
<dbReference type="InterPro" id="IPR002293">
    <property type="entry name" value="AA/rel_permease1"/>
</dbReference>
<evidence type="ECO:0000256" key="2">
    <source>
        <dbReference type="ARBA" id="ARBA00022448"/>
    </source>
</evidence>
<proteinExistence type="predicted"/>
<feature type="transmembrane region" description="Helical" evidence="6">
    <location>
        <begin position="283"/>
        <end position="311"/>
    </location>
</feature>
<keyword evidence="9" id="KW-1185">Reference proteome</keyword>
<evidence type="ECO:0000256" key="3">
    <source>
        <dbReference type="ARBA" id="ARBA00022692"/>
    </source>
</evidence>
<gene>
    <name evidence="8" type="ORF">B4U79_02410</name>
</gene>
<dbReference type="Proteomes" id="UP000285301">
    <property type="component" value="Unassembled WGS sequence"/>
</dbReference>
<feature type="transmembrane region" description="Helical" evidence="6">
    <location>
        <begin position="109"/>
        <end position="130"/>
    </location>
</feature>
<keyword evidence="5 6" id="KW-0472">Membrane</keyword>
<dbReference type="FunFam" id="1.20.1740.10:FF:000010">
    <property type="entry name" value="probable cationic amino acid transporter"/>
    <property type="match status" value="1"/>
</dbReference>
<feature type="transmembrane region" description="Helical" evidence="6">
    <location>
        <begin position="179"/>
        <end position="198"/>
    </location>
</feature>
<dbReference type="OrthoDB" id="3900342at2759"/>
<evidence type="ECO:0000256" key="1">
    <source>
        <dbReference type="ARBA" id="ARBA00004141"/>
    </source>
</evidence>
<dbReference type="InterPro" id="IPR029485">
    <property type="entry name" value="CAT_C"/>
</dbReference>
<keyword evidence="3 6" id="KW-0812">Transmembrane</keyword>
<dbReference type="AlphaFoldDB" id="A0A3S3NQ83"/>
<dbReference type="EMBL" id="NCKU01003667">
    <property type="protein sequence ID" value="RWS07104.1"/>
    <property type="molecule type" value="Genomic_DNA"/>
</dbReference>
<feature type="transmembrane region" description="Helical" evidence="6">
    <location>
        <begin position="507"/>
        <end position="526"/>
    </location>
</feature>
<evidence type="ECO:0000259" key="7">
    <source>
        <dbReference type="Pfam" id="PF13906"/>
    </source>
</evidence>
<dbReference type="Gene3D" id="1.20.1740.10">
    <property type="entry name" value="Amino acid/polyamine transporter I"/>
    <property type="match status" value="2"/>
</dbReference>
<dbReference type="GO" id="GO:0005886">
    <property type="term" value="C:plasma membrane"/>
    <property type="evidence" value="ECO:0007669"/>
    <property type="project" value="TreeGrafter"/>
</dbReference>
<evidence type="ECO:0000313" key="8">
    <source>
        <dbReference type="EMBL" id="RWS07104.1"/>
    </source>
</evidence>
<evidence type="ECO:0000256" key="4">
    <source>
        <dbReference type="ARBA" id="ARBA00022989"/>
    </source>
</evidence>
<feature type="transmembrane region" description="Helical" evidence="6">
    <location>
        <begin position="570"/>
        <end position="587"/>
    </location>
</feature>
<feature type="transmembrane region" description="Helical" evidence="6">
    <location>
        <begin position="403"/>
        <end position="424"/>
    </location>
</feature>
<protein>
    <submittedName>
        <fullName evidence="8">Cationic amino acid transporter 4-like protein</fullName>
    </submittedName>
</protein>
<feature type="transmembrane region" description="Helical" evidence="6">
    <location>
        <begin position="593"/>
        <end position="613"/>
    </location>
</feature>
<feature type="transmembrane region" description="Helical" evidence="6">
    <location>
        <begin position="205"/>
        <end position="225"/>
    </location>
</feature>
<evidence type="ECO:0000256" key="5">
    <source>
        <dbReference type="ARBA" id="ARBA00023136"/>
    </source>
</evidence>
<accession>A0A3S3NQ83</accession>
<feature type="transmembrane region" description="Helical" evidence="6">
    <location>
        <begin position="378"/>
        <end position="397"/>
    </location>
</feature>
<evidence type="ECO:0000313" key="9">
    <source>
        <dbReference type="Proteomes" id="UP000285301"/>
    </source>
</evidence>
<sequence>MSTRISTMISQTNVWAKDVYSKLRRTKQIGSVGEMLDTQLNRCLSTVDITLLGIGHMVGSGVYVLTGPLAKKIAGPAIVLAYIISGLASLLAALCYSEFSVRFPRAGSAYSYTYISLGEFWAFVVGWNMIMENLIGIAAVSRAFSSYIDSLVDGVIRNYTATHISETIGLNSMSENLDILAFLIVVVFVIFLTSGVRVTSYLNNLFSLINIGVIVIVVSVGAYFSDTKNWRLPPNSYGKGGFMPYGWSGVFAASASCFYAYIGFDSIATSGEEAKDPQRSIPIATLLSMAFATLSYVGVSAVLTLMTPYYTINESGLPDALGMHGAVWAKYLVVSGACCGMVTVLIGTMYALTRIVYSMADDGLLFAWMGSVNEKTQIPLQAMYFFASIGALLALVVDITTLIEMMSIGTLLAYLVVSTSVIIVRYQPVETIHHSLSADFDNQQELNELSAESPPNENGDHLVRNSIYDSRKDSDSSVDESRPSIWHSVRNQLLKIRVRRFASDSMLTIYVAIMVCFIFVLCALGPTLLKEAKQNGAWNIVIAVLAIVIAITFTLIALQEQNTSALRYKVPFVPFLPTLSIVINIALMTNLNVLTWIRLIVWMALGFIIYFAYGINHSALNPESVKVRKTVKNWGSLDDHSYLTGETASIGSAY</sequence>
<organism evidence="8 9">
    <name type="scientific">Dinothrombium tinctorium</name>
    <dbReference type="NCBI Taxonomy" id="1965070"/>
    <lineage>
        <taxon>Eukaryota</taxon>
        <taxon>Metazoa</taxon>
        <taxon>Ecdysozoa</taxon>
        <taxon>Arthropoda</taxon>
        <taxon>Chelicerata</taxon>
        <taxon>Arachnida</taxon>
        <taxon>Acari</taxon>
        <taxon>Acariformes</taxon>
        <taxon>Trombidiformes</taxon>
        <taxon>Prostigmata</taxon>
        <taxon>Anystina</taxon>
        <taxon>Parasitengona</taxon>
        <taxon>Trombidioidea</taxon>
        <taxon>Trombidiidae</taxon>
        <taxon>Dinothrombium</taxon>
    </lineage>
</organism>
<feature type="domain" description="Cationic amino acid transporter C-terminal" evidence="7">
    <location>
        <begin position="568"/>
        <end position="618"/>
    </location>
</feature>
<name>A0A3S3NQ83_9ACAR</name>
<feature type="transmembrane region" description="Helical" evidence="6">
    <location>
        <begin position="77"/>
        <end position="97"/>
    </location>
</feature>
<feature type="transmembrane region" description="Helical" evidence="6">
    <location>
        <begin position="245"/>
        <end position="262"/>
    </location>
</feature>
<keyword evidence="2" id="KW-0813">Transport</keyword>
<feature type="transmembrane region" description="Helical" evidence="6">
    <location>
        <begin position="538"/>
        <end position="558"/>
    </location>
</feature>
<comment type="caution">
    <text evidence="8">The sequence shown here is derived from an EMBL/GenBank/DDBJ whole genome shotgun (WGS) entry which is preliminary data.</text>
</comment>
<dbReference type="GO" id="GO:0015171">
    <property type="term" value="F:amino acid transmembrane transporter activity"/>
    <property type="evidence" value="ECO:0007669"/>
    <property type="project" value="TreeGrafter"/>
</dbReference>
<reference evidence="8 9" key="1">
    <citation type="journal article" date="2018" name="Gigascience">
        <title>Genomes of trombidid mites reveal novel predicted allergens and laterally-transferred genes associated with secondary metabolism.</title>
        <authorList>
            <person name="Dong X."/>
            <person name="Chaisiri K."/>
            <person name="Xia D."/>
            <person name="Armstrong S.D."/>
            <person name="Fang Y."/>
            <person name="Donnelly M.J."/>
            <person name="Kadowaki T."/>
            <person name="McGarry J.W."/>
            <person name="Darby A.C."/>
            <person name="Makepeace B.L."/>
        </authorList>
    </citation>
    <scope>NUCLEOTIDE SEQUENCE [LARGE SCALE GENOMIC DNA]</scope>
    <source>
        <strain evidence="8">UoL-WK</strain>
    </source>
</reference>